<dbReference type="InterPro" id="IPR001279">
    <property type="entry name" value="Metallo-B-lactamas"/>
</dbReference>
<evidence type="ECO:0000259" key="1">
    <source>
        <dbReference type="SMART" id="SM00849"/>
    </source>
</evidence>
<dbReference type="SUPFAM" id="SSF56281">
    <property type="entry name" value="Metallo-hydrolase/oxidoreductase"/>
    <property type="match status" value="1"/>
</dbReference>
<accession>A0ABT9VKE3</accession>
<dbReference type="Proteomes" id="UP001225646">
    <property type="component" value="Unassembled WGS sequence"/>
</dbReference>
<gene>
    <name evidence="2" type="ORF">J2S06_000511</name>
</gene>
<dbReference type="RefSeq" id="WP_419151193.1">
    <property type="nucleotide sequence ID" value="NZ_JAUSTR010000001.1"/>
</dbReference>
<dbReference type="Gene3D" id="3.60.15.10">
    <property type="entry name" value="Ribonuclease Z/Hydroxyacylglutathione hydrolase-like"/>
    <property type="match status" value="1"/>
</dbReference>
<name>A0ABT9VKE3_9BACI</name>
<organism evidence="2 3">
    <name type="scientific">Aeribacillus alveayuensis</name>
    <dbReference type="NCBI Taxonomy" id="279215"/>
    <lineage>
        <taxon>Bacteria</taxon>
        <taxon>Bacillati</taxon>
        <taxon>Bacillota</taxon>
        <taxon>Bacilli</taxon>
        <taxon>Bacillales</taxon>
        <taxon>Bacillaceae</taxon>
        <taxon>Aeribacillus</taxon>
    </lineage>
</organism>
<dbReference type="Pfam" id="PF00753">
    <property type="entry name" value="Lactamase_B"/>
    <property type="match status" value="1"/>
</dbReference>
<dbReference type="InterPro" id="IPR050662">
    <property type="entry name" value="Sec-metab_biosynth-thioest"/>
</dbReference>
<evidence type="ECO:0000313" key="2">
    <source>
        <dbReference type="EMBL" id="MDQ0161441.1"/>
    </source>
</evidence>
<sequence length="320" mass="36733">MNVLKNQLITAITLPTPFPVGDVNVYLVKGEALTLVDAGPKTEQAWELFKQKLKKIGYTPNDIEQVVITHHHPDHVGLLDFFPHELPVYGHSYNRPWLIQEKAFFEKQKQFISQLFTLLGVDSQHLKLLGEIDHLYTFSCQRVLSAPLKEGDEICGLSGWNVIETPGHAQSHIVLYNPKTCEVMGGDHLLKKISSNPLLEPPMEGDERPKPQLQYNESLKKLLQFPISVVYTGHGEPVYDAHKLIEHRLNRQHERAMNVLSLLNEKAMTAFDICRRLFPTAYERELMLTMSETVGQLDYLEDSHLITFQDENGVRLYRRM</sequence>
<protein>
    <submittedName>
        <fullName evidence="2">Glyoxylase-like metal-dependent hydrolase (Beta-lactamase superfamily II)</fullName>
    </submittedName>
</protein>
<proteinExistence type="predicted"/>
<dbReference type="CDD" id="cd07725">
    <property type="entry name" value="TTHA1429-like_MBL-fold"/>
    <property type="match status" value="1"/>
</dbReference>
<dbReference type="PANTHER" id="PTHR23131">
    <property type="entry name" value="ENDORIBONUCLEASE LACTB2"/>
    <property type="match status" value="1"/>
</dbReference>
<reference evidence="2 3" key="1">
    <citation type="submission" date="2023-07" db="EMBL/GenBank/DDBJ databases">
        <title>Genomic Encyclopedia of Type Strains, Phase IV (KMG-IV): sequencing the most valuable type-strain genomes for metagenomic binning, comparative biology and taxonomic classification.</title>
        <authorList>
            <person name="Goeker M."/>
        </authorList>
    </citation>
    <scope>NUCLEOTIDE SEQUENCE [LARGE SCALE GENOMIC DNA]</scope>
    <source>
        <strain evidence="2 3">DSM 19092</strain>
    </source>
</reference>
<dbReference type="PANTHER" id="PTHR23131:SF4">
    <property type="entry name" value="METALLO-BETA-LACTAMASE SUPERFAMILY POTEIN"/>
    <property type="match status" value="1"/>
</dbReference>
<dbReference type="SMART" id="SM00849">
    <property type="entry name" value="Lactamase_B"/>
    <property type="match status" value="1"/>
</dbReference>
<dbReference type="EMBL" id="JAUSTR010000001">
    <property type="protein sequence ID" value="MDQ0161441.1"/>
    <property type="molecule type" value="Genomic_DNA"/>
</dbReference>
<comment type="caution">
    <text evidence="2">The sequence shown here is derived from an EMBL/GenBank/DDBJ whole genome shotgun (WGS) entry which is preliminary data.</text>
</comment>
<dbReference type="InterPro" id="IPR036866">
    <property type="entry name" value="RibonucZ/Hydroxyglut_hydro"/>
</dbReference>
<keyword evidence="3" id="KW-1185">Reference proteome</keyword>
<feature type="domain" description="Metallo-beta-lactamase" evidence="1">
    <location>
        <begin position="22"/>
        <end position="234"/>
    </location>
</feature>
<evidence type="ECO:0000313" key="3">
    <source>
        <dbReference type="Proteomes" id="UP001225646"/>
    </source>
</evidence>